<gene>
    <name evidence="1" type="ORF">L3Q82_007084</name>
</gene>
<accession>A0ACB8WSS5</accession>
<sequence length="582" mass="64682">MCFCSEQGLSAVALQHHRLCSLSLRGPELLGRDGGSSAAAALISGRPRSVSVRRQHVGVRDEEAAAQSEPGETGSSGPDQPVLRGGAATPGLLDPLLNERLMGAEGTKMDDDFLKMEKSVAVLHSLLVELLSKTSEFLQPNPAYRAKLSMLNTMSRIRGQGKSTGYPQTEGMLGDCMTQYGQQLGATSEFGRLRFHGGALADVGEALQQVAQARDALDVNVKRTFIDPLQELHNTELKEIRYQLKKLSGHRLDFDYKRRRRGRVPADELRQAWEKFLSSKELAERSMFVLLQSDVDQLGRLAALVAALLDFHRSAHRVLLGLHGNLQARLTAASNRPERRFRPRKIRIRSEHNGSIGFYHQPSVSAASGEFTVLPSRPGSPISCYADSKLVLDQPCCRAMYSFHPNQAGELDFNEGDVIVLTNQVDANWYEGTLGGRSGLFPVSYVDVLGRVRTKTVKKAARVIIEKYYTRLGSDFHTNKRVCEEIAIIPSKKLRNKIAGYVTHLMKRIQRGPVRGISIKLQEEERERRDNYVPEVSALDQELIEVDPDTKEMLKLLDFGSLSNLQVTQPTVGMNFKQPRGV</sequence>
<name>A0ACB8WSS5_9TELE</name>
<keyword evidence="2" id="KW-1185">Reference proteome</keyword>
<organism evidence="1 2">
    <name type="scientific">Scortum barcoo</name>
    <name type="common">barcoo grunter</name>
    <dbReference type="NCBI Taxonomy" id="214431"/>
    <lineage>
        <taxon>Eukaryota</taxon>
        <taxon>Metazoa</taxon>
        <taxon>Chordata</taxon>
        <taxon>Craniata</taxon>
        <taxon>Vertebrata</taxon>
        <taxon>Euteleostomi</taxon>
        <taxon>Actinopterygii</taxon>
        <taxon>Neopterygii</taxon>
        <taxon>Teleostei</taxon>
        <taxon>Neoteleostei</taxon>
        <taxon>Acanthomorphata</taxon>
        <taxon>Eupercaria</taxon>
        <taxon>Centrarchiformes</taxon>
        <taxon>Terapontoidei</taxon>
        <taxon>Terapontidae</taxon>
        <taxon>Scortum</taxon>
    </lineage>
</organism>
<comment type="caution">
    <text evidence="1">The sequence shown here is derived from an EMBL/GenBank/DDBJ whole genome shotgun (WGS) entry which is preliminary data.</text>
</comment>
<evidence type="ECO:0000313" key="1">
    <source>
        <dbReference type="EMBL" id="KAI3370644.1"/>
    </source>
</evidence>
<evidence type="ECO:0000313" key="2">
    <source>
        <dbReference type="Proteomes" id="UP000831701"/>
    </source>
</evidence>
<reference evidence="1" key="1">
    <citation type="submission" date="2022-04" db="EMBL/GenBank/DDBJ databases">
        <title>Jade perch genome.</title>
        <authorList>
            <person name="Chao B."/>
        </authorList>
    </citation>
    <scope>NUCLEOTIDE SEQUENCE</scope>
    <source>
        <strain evidence="1">CB-2022</strain>
    </source>
</reference>
<proteinExistence type="predicted"/>
<protein>
    <submittedName>
        <fullName evidence="1">Uncharacterized protein</fullName>
    </submittedName>
</protein>
<dbReference type="Proteomes" id="UP000831701">
    <property type="component" value="Chromosome 6"/>
</dbReference>
<dbReference type="EMBL" id="CM041536">
    <property type="protein sequence ID" value="KAI3370644.1"/>
    <property type="molecule type" value="Genomic_DNA"/>
</dbReference>